<dbReference type="RefSeq" id="WP_080050751.1">
    <property type="nucleotide sequence ID" value="NZ_CP020100.1"/>
</dbReference>
<dbReference type="PANTHER" id="PTHR10887:SF495">
    <property type="entry name" value="HELICASE SENATAXIN ISOFORM X1-RELATED"/>
    <property type="match status" value="1"/>
</dbReference>
<dbReference type="InterPro" id="IPR047187">
    <property type="entry name" value="SF1_C_Upf1"/>
</dbReference>
<dbReference type="CDD" id="cd18808">
    <property type="entry name" value="SF1_C_Upf1"/>
    <property type="match status" value="1"/>
</dbReference>
<evidence type="ECO:0000259" key="2">
    <source>
        <dbReference type="Pfam" id="PF13087"/>
    </source>
</evidence>
<feature type="domain" description="DNA2/NAM7 helicase helicase" evidence="1">
    <location>
        <begin position="1314"/>
        <end position="1372"/>
    </location>
</feature>
<dbReference type="InterPro" id="IPR041679">
    <property type="entry name" value="DNA2/NAM7-like_C"/>
</dbReference>
<dbReference type="InterPro" id="IPR011335">
    <property type="entry name" value="Restrct_endonuc-II-like"/>
</dbReference>
<dbReference type="GO" id="GO:0004386">
    <property type="term" value="F:helicase activity"/>
    <property type="evidence" value="ECO:0007669"/>
    <property type="project" value="InterPro"/>
</dbReference>
<dbReference type="Pfam" id="PF13195">
    <property type="entry name" value="DUF4011"/>
    <property type="match status" value="1"/>
</dbReference>
<accession>A0A1V0B7H0</accession>
<proteinExistence type="predicted"/>
<organism evidence="4 5">
    <name type="scientific">Halopseudomonas phragmitis</name>
    <dbReference type="NCBI Taxonomy" id="1931241"/>
    <lineage>
        <taxon>Bacteria</taxon>
        <taxon>Pseudomonadati</taxon>
        <taxon>Pseudomonadota</taxon>
        <taxon>Gammaproteobacteria</taxon>
        <taxon>Pseudomonadales</taxon>
        <taxon>Pseudomonadaceae</taxon>
        <taxon>Halopseudomonas</taxon>
    </lineage>
</organism>
<evidence type="ECO:0000259" key="3">
    <source>
        <dbReference type="Pfam" id="PF18741"/>
    </source>
</evidence>
<dbReference type="STRING" id="1931241.BVH74_14325"/>
<dbReference type="EMBL" id="CP020100">
    <property type="protein sequence ID" value="AQZ95857.1"/>
    <property type="molecule type" value="Genomic_DNA"/>
</dbReference>
<evidence type="ECO:0008006" key="6">
    <source>
        <dbReference type="Google" id="ProtNLM"/>
    </source>
</evidence>
<dbReference type="Pfam" id="PF13087">
    <property type="entry name" value="AAA_12"/>
    <property type="match status" value="1"/>
</dbReference>
<keyword evidence="5" id="KW-1185">Reference proteome</keyword>
<dbReference type="FunFam" id="3.40.50.300:FF:002063">
    <property type="entry name" value="DNA helicase related protein"/>
    <property type="match status" value="1"/>
</dbReference>
<dbReference type="InterPro" id="IPR049468">
    <property type="entry name" value="Restrct_endonuc-II-like_dom"/>
</dbReference>
<dbReference type="InterPro" id="IPR025103">
    <property type="entry name" value="DUF4011"/>
</dbReference>
<dbReference type="Pfam" id="PF18741">
    <property type="entry name" value="MTES_1575"/>
    <property type="match status" value="1"/>
</dbReference>
<dbReference type="Gene3D" id="3.40.50.300">
    <property type="entry name" value="P-loop containing nucleotide triphosphate hydrolases"/>
    <property type="match status" value="3"/>
</dbReference>
<evidence type="ECO:0000313" key="4">
    <source>
        <dbReference type="EMBL" id="AQZ95857.1"/>
    </source>
</evidence>
<reference evidence="4 5" key="1">
    <citation type="submission" date="2017-03" db="EMBL/GenBank/DDBJ databases">
        <title>Complete genome sequence of the novel DNRA strain Pseudomonas sp. S-6-2 isolated from Chinese polluted river sediment. Journal of Biotechnology.</title>
        <authorList>
            <person name="Li J."/>
            <person name="Xiang F."/>
            <person name="Wang L."/>
            <person name="Xi L."/>
            <person name="Liu J."/>
        </authorList>
    </citation>
    <scope>NUCLEOTIDE SEQUENCE [LARGE SCALE GENOMIC DNA]</scope>
    <source>
        <strain evidence="4 5">S-6-2</strain>
    </source>
</reference>
<dbReference type="SUPFAM" id="SSF52980">
    <property type="entry name" value="Restriction endonuclease-like"/>
    <property type="match status" value="1"/>
</dbReference>
<dbReference type="KEGG" id="ppha:BVH74_14325"/>
<gene>
    <name evidence="4" type="ORF">BVH74_14325</name>
</gene>
<name>A0A1V0B7H0_9GAMM</name>
<dbReference type="Gene3D" id="3.40.960.10">
    <property type="entry name" value="VSR Endonuclease"/>
    <property type="match status" value="1"/>
</dbReference>
<sequence length="1751" mass="195916">MDQLTPDALTPALQQPALIRLAVSAAPQVNLAFQQNGVPVIRDIELINDSERSFAGLRVELQTEPGVVLPRVWQVERLAAGGTFHITDCATELDSQYLRTLQESVQAQLLFRLLDGTGEVLAEQRLTLEVLAYNEWGGYGNSPELLAAFCMPNAPTIERLLRSASDLLREGGHDGVLHPYEVADPRRIWLQVSAVWNALLALNLDYAYPPKSFERTGQKVRTPEAIVDARRATCLDTSLLLAALFEQMGLKPLLILEHGHAYVGVWLRPEGFPHAYTQDLLALRKRVQLRELLVMESTLLCRRASFGMALKTAEQHLAESDALFEGVLDIAHAREQRILPLSFVDTPRPAQPDAAETLSAPALEEVPDDPALLGQVVEWQQDQGLPTGRLGQWQRRLLDLSLRNPLLNMRNTRSNIALEVPQPAKLEDLMAQGQAFTIQAAPGQDLRDARQVARQTGQRLDETVALAALTRKTLYVQADQQWLDGALVDLYRKARNDLQEGGSNTLFLAIGCLYWQRPGADTRRFRAPLILLPVTITRQSVRSGIKISLADDEPRFNTTLLEMLRQDFALDIQGLEGALPEDDSGTDIDAILNRVRREIRDVSGFEVREEAYLGTFSFAKYLMWKDLVDRTDSLKDNAVVRHLIDSPRDPFDAQVDFVEPHTLDAQLPPERQFTPLSADSSQLAAVMAAAAGKNFVMIGPPGTGKSQTIANMIVHNLGLGRTVLFVSEKAAALDVVYRRLREQGLGEFCLELHSNKARKLDVIRQLGVAWDACGESTEDRWLERTGQLAAVREELNALVDALHHRHEPGLTLRESISLAAGYPRMPVIDFGWPHSAIDDEGGYLYKLDLAERVQVLAGEVGELKDHPLQIIDVTEWSMSWQQTLLEAGAALTEATRSLSTKLPGILLLLGLREDAPNLATLEYLKSLSGTLLSSAGKDLRFAFAPDLASTLQTLDRALELLHSFEQDWASLSCGYDRQRVLSIDLAQVHRLWQSATQDWWPLRLLRRRQCRKLLQQQAGAQDANPDIAADLAILDRLQQMHAELNGFKRELGDVPGWAGLDSDAGQLQTLRELAGNLREEIAALARDADTLVALRSAVHKLVVHGNELLRPERATGVQLSEFVGLMSNLQDALGHFVQQVDPYEPQRARAQLDSLAELEAIDQRIRTAKTPLQTWCAWRHLWYDVEEVELLAVMQALEEGLISADQFRQAVEVNYARWWSAWMIDRSPLLRRFLSIEHERRIERFAELDQQVRALTAEYVRSLVRSGLAEREDVTRNSEFGIIRRELEKKTRHKALRQLMSEAPNAIAQLTPCLLMSPLSIAQYLPVEQPPFDLVIFDEASQITVWDAIGAIARGRQTVVVGDPRQLPPTAFFSTAQAEVDEELEEEQDLESILDEMLGCNLPVINLSWHYRSRHESLITFSNQRYYDGNLVTFPSPVTTDTAVSMDYLEGCYERGASQTNRAEAEAIVAEIEQRLMDPGRNQQSLGVVTFNQKQQMLILDLLDAARQRNPQLDRFFAEDLIEPVFVKNLESVQGDERDVILFSITFGPDQSGRVSMNFGPLNQNGGERRLNVAITRARMELKVFSSLRAEQIDLSRTAAIGVRDLKHFLEFAERGLRALAEAIPGDTGGFASALEAAVAEDLRQCGWTIRPQIGVSQFRIDLGVVDPDAPDYFLAGIECDGDTYRRAATARDRELVRGSVLAGLGWNILRLWSLAYWANPQAVIDRLDTQLRMLHAKRRTDATVLSGATD</sequence>
<dbReference type="Pfam" id="PF13086">
    <property type="entry name" value="AAA_11"/>
    <property type="match status" value="1"/>
</dbReference>
<dbReference type="SUPFAM" id="SSF52540">
    <property type="entry name" value="P-loop containing nucleoside triphosphate hydrolases"/>
    <property type="match status" value="1"/>
</dbReference>
<dbReference type="InterPro" id="IPR027417">
    <property type="entry name" value="P-loop_NTPase"/>
</dbReference>
<dbReference type="InterPro" id="IPR041677">
    <property type="entry name" value="DNA2/NAM7_AAA_11"/>
</dbReference>
<dbReference type="InterPro" id="IPR045055">
    <property type="entry name" value="DNA2/NAM7-like"/>
</dbReference>
<feature type="domain" description="Restriction endonuclease type II-like" evidence="3">
    <location>
        <begin position="1636"/>
        <end position="1732"/>
    </location>
</feature>
<evidence type="ECO:0000313" key="5">
    <source>
        <dbReference type="Proteomes" id="UP000243488"/>
    </source>
</evidence>
<evidence type="ECO:0000259" key="1">
    <source>
        <dbReference type="Pfam" id="PF13086"/>
    </source>
</evidence>
<dbReference type="FunFam" id="3.40.960.10:FF:000002">
    <property type="entry name" value="DNA helicase related protein"/>
    <property type="match status" value="1"/>
</dbReference>
<dbReference type="Proteomes" id="UP000243488">
    <property type="component" value="Chromosome"/>
</dbReference>
<feature type="domain" description="DNA2/NAM7 helicase-like C-terminal" evidence="2">
    <location>
        <begin position="1392"/>
        <end position="1586"/>
    </location>
</feature>
<dbReference type="PANTHER" id="PTHR10887">
    <property type="entry name" value="DNA2/NAM7 HELICASE FAMILY"/>
    <property type="match status" value="1"/>
</dbReference>
<protein>
    <recommendedName>
        <fullName evidence="6">DNA helicase</fullName>
    </recommendedName>
</protein>